<gene>
    <name evidence="2" type="ORF">G2W53_003606</name>
</gene>
<feature type="compositionally biased region" description="Basic and acidic residues" evidence="1">
    <location>
        <begin position="64"/>
        <end position="78"/>
    </location>
</feature>
<proteinExistence type="predicted"/>
<accession>A0A834XBI8</accession>
<sequence length="151" mass="17227">MINPLAKIGRDTCVIFREFEEFPTGEVLSSRQESSNTCHLLRGKRLHYPSLICRSGSRRSKSPNHLDKHPCSKSERARDKSHKTHGFNAERQKDSSSHPRKKRRNSEEEVVRPFDAMVPLSDRLRGARGLRRSTHGGVPGPSMVEEVTWRG</sequence>
<evidence type="ECO:0000313" key="3">
    <source>
        <dbReference type="Proteomes" id="UP000634136"/>
    </source>
</evidence>
<comment type="caution">
    <text evidence="2">The sequence shown here is derived from an EMBL/GenBank/DDBJ whole genome shotgun (WGS) entry which is preliminary data.</text>
</comment>
<dbReference type="EMBL" id="JAAIUW010000002">
    <property type="protein sequence ID" value="KAF7841308.1"/>
    <property type="molecule type" value="Genomic_DNA"/>
</dbReference>
<keyword evidence="3" id="KW-1185">Reference proteome</keyword>
<dbReference type="Proteomes" id="UP000634136">
    <property type="component" value="Unassembled WGS sequence"/>
</dbReference>
<feature type="region of interest" description="Disordered" evidence="1">
    <location>
        <begin position="53"/>
        <end position="151"/>
    </location>
</feature>
<name>A0A834XBI8_9FABA</name>
<evidence type="ECO:0000313" key="2">
    <source>
        <dbReference type="EMBL" id="KAF7841308.1"/>
    </source>
</evidence>
<reference evidence="2" key="1">
    <citation type="submission" date="2020-09" db="EMBL/GenBank/DDBJ databases">
        <title>Genome-Enabled Discovery of Anthraquinone Biosynthesis in Senna tora.</title>
        <authorList>
            <person name="Kang S.-H."/>
            <person name="Pandey R.P."/>
            <person name="Lee C.-M."/>
            <person name="Sim J.-S."/>
            <person name="Jeong J.-T."/>
            <person name="Choi B.-S."/>
            <person name="Jung M."/>
            <person name="Ginzburg D."/>
            <person name="Zhao K."/>
            <person name="Won S.Y."/>
            <person name="Oh T.-J."/>
            <person name="Yu Y."/>
            <person name="Kim N.-H."/>
            <person name="Lee O.R."/>
            <person name="Lee T.-H."/>
            <person name="Bashyal P."/>
            <person name="Kim T.-S."/>
            <person name="Lee W.-H."/>
            <person name="Kawkins C."/>
            <person name="Kim C.-K."/>
            <person name="Kim J.S."/>
            <person name="Ahn B.O."/>
            <person name="Rhee S.Y."/>
            <person name="Sohng J.K."/>
        </authorList>
    </citation>
    <scope>NUCLEOTIDE SEQUENCE</scope>
    <source>
        <tissue evidence="2">Leaf</tissue>
    </source>
</reference>
<organism evidence="2 3">
    <name type="scientific">Senna tora</name>
    <dbReference type="NCBI Taxonomy" id="362788"/>
    <lineage>
        <taxon>Eukaryota</taxon>
        <taxon>Viridiplantae</taxon>
        <taxon>Streptophyta</taxon>
        <taxon>Embryophyta</taxon>
        <taxon>Tracheophyta</taxon>
        <taxon>Spermatophyta</taxon>
        <taxon>Magnoliopsida</taxon>
        <taxon>eudicotyledons</taxon>
        <taxon>Gunneridae</taxon>
        <taxon>Pentapetalae</taxon>
        <taxon>rosids</taxon>
        <taxon>fabids</taxon>
        <taxon>Fabales</taxon>
        <taxon>Fabaceae</taxon>
        <taxon>Caesalpinioideae</taxon>
        <taxon>Cassia clade</taxon>
        <taxon>Senna</taxon>
    </lineage>
</organism>
<protein>
    <submittedName>
        <fullName evidence="2">Uncharacterized protein</fullName>
    </submittedName>
</protein>
<feature type="compositionally biased region" description="Basic and acidic residues" evidence="1">
    <location>
        <begin position="88"/>
        <end position="97"/>
    </location>
</feature>
<dbReference type="AlphaFoldDB" id="A0A834XBI8"/>
<evidence type="ECO:0000256" key="1">
    <source>
        <dbReference type="SAM" id="MobiDB-lite"/>
    </source>
</evidence>